<dbReference type="SUPFAM" id="SSF81383">
    <property type="entry name" value="F-box domain"/>
    <property type="match status" value="1"/>
</dbReference>
<dbReference type="EMBL" id="CP060776">
    <property type="protein sequence ID" value="QQK43977.1"/>
    <property type="molecule type" value="Genomic_DNA"/>
</dbReference>
<accession>A0A7T6XMR1</accession>
<dbReference type="InterPro" id="IPR001810">
    <property type="entry name" value="F-box_dom"/>
</dbReference>
<evidence type="ECO:0000313" key="4">
    <source>
        <dbReference type="EMBL" id="QQK43977.1"/>
    </source>
</evidence>
<dbReference type="Proteomes" id="UP000595662">
    <property type="component" value="Chromosome 3"/>
</dbReference>
<sequence>MAESLPLETLQHIFSYLLDHLTPCACVCKQWQVAAEKFNFADLRINLADLEDFRQIFLSSHSRHRWFYVKSLNYKIVIPEYSVADRGHYENQDDCDRNNKVFTQAMLSLFEILSLLPSHDRKAISLKIYARSPSDWQGEPDWDTRRARQQRGYAFPEEELLDRRYQDSYLRLTGNVSLSNVYCVTSFQVIGCDSFRNVAPETLSEMVAHLPQLQNLHASLRKQYSMNAASCEIFERDFSTTMWPLSLKHLQLSYMPNRVYREVCSLLSNQGPDSVCLAMHQLTQQLETVHLSEIMISSELFWPADASTTPPFWPKLIKFNISCAYASTYATSPVSVTPRLDEDSSSVSSDDSVRSLDDQNQNQKGCVFHKLLIKRLDELYIAAGRAAQHMPRLNSMAIDVGTARVPKSLYLFTYSASLGVATWETPNEFCVSNEVQTAWDAAAKGHGHGQICTEVRSYSST</sequence>
<evidence type="ECO:0000259" key="2">
    <source>
        <dbReference type="Pfam" id="PF12937"/>
    </source>
</evidence>
<protein>
    <recommendedName>
        <fullName evidence="6">F-box domain-containing protein</fullName>
    </recommendedName>
</protein>
<dbReference type="Pfam" id="PF12937">
    <property type="entry name" value="F-box-like"/>
    <property type="match status" value="1"/>
</dbReference>
<dbReference type="RefSeq" id="XP_014533022.1">
    <property type="nucleotide sequence ID" value="XM_014677536.1"/>
</dbReference>
<evidence type="ECO:0008006" key="6">
    <source>
        <dbReference type="Google" id="ProtNLM"/>
    </source>
</evidence>
<evidence type="ECO:0000313" key="5">
    <source>
        <dbReference type="Proteomes" id="UP000595662"/>
    </source>
</evidence>
<dbReference type="GeneID" id="26234112"/>
<reference evidence="4 5" key="1">
    <citation type="submission" date="2020-08" db="EMBL/GenBank/DDBJ databases">
        <title>The completed genome sequence of the pathogenic ascomycete fungus Penicillium digitatum.</title>
        <authorList>
            <person name="Wang M."/>
        </authorList>
    </citation>
    <scope>NUCLEOTIDE SEQUENCE [LARGE SCALE GENOMIC DNA]</scope>
    <source>
        <strain evidence="4 5">PdW03</strain>
    </source>
</reference>
<name>A0A7T6XMR1_PENDI</name>
<dbReference type="VEuPathDB" id="FungiDB:PDIP_57960"/>
<dbReference type="InterPro" id="IPR036047">
    <property type="entry name" value="F-box-like_dom_sf"/>
</dbReference>
<organism evidence="4 5">
    <name type="scientific">Penicillium digitatum</name>
    <name type="common">Green mold</name>
    <dbReference type="NCBI Taxonomy" id="36651"/>
    <lineage>
        <taxon>Eukaryota</taxon>
        <taxon>Fungi</taxon>
        <taxon>Dikarya</taxon>
        <taxon>Ascomycota</taxon>
        <taxon>Pezizomycotina</taxon>
        <taxon>Eurotiomycetes</taxon>
        <taxon>Eurotiomycetidae</taxon>
        <taxon>Eurotiales</taxon>
        <taxon>Aspergillaceae</taxon>
        <taxon>Penicillium</taxon>
    </lineage>
</organism>
<dbReference type="AlphaFoldDB" id="A0A7T6XMR1"/>
<feature type="domain" description="F-box" evidence="2">
    <location>
        <begin position="3"/>
        <end position="36"/>
    </location>
</feature>
<dbReference type="InterPro" id="IPR046676">
    <property type="entry name" value="DUF6546"/>
</dbReference>
<evidence type="ECO:0000259" key="3">
    <source>
        <dbReference type="Pfam" id="PF20183"/>
    </source>
</evidence>
<evidence type="ECO:0000256" key="1">
    <source>
        <dbReference type="SAM" id="MobiDB-lite"/>
    </source>
</evidence>
<proteinExistence type="predicted"/>
<dbReference type="Pfam" id="PF20183">
    <property type="entry name" value="DUF6546"/>
    <property type="match status" value="1"/>
</dbReference>
<dbReference type="Gene3D" id="1.20.1280.50">
    <property type="match status" value="1"/>
</dbReference>
<dbReference type="KEGG" id="pdp:PDIP_57960"/>
<dbReference type="OMA" id="CVCRQWQ"/>
<gene>
    <name evidence="4" type="ORF">Pdw03_7878</name>
</gene>
<feature type="region of interest" description="Disordered" evidence="1">
    <location>
        <begin position="335"/>
        <end position="358"/>
    </location>
</feature>
<feature type="domain" description="DUF6546" evidence="3">
    <location>
        <begin position="374"/>
        <end position="451"/>
    </location>
</feature>